<dbReference type="Pfam" id="PF01251">
    <property type="entry name" value="Ribosomal_S7e"/>
    <property type="match status" value="1"/>
</dbReference>
<keyword evidence="3" id="KW-0687">Ribonucleoprotein</keyword>
<evidence type="ECO:0000256" key="4">
    <source>
        <dbReference type="SAM" id="MobiDB-lite"/>
    </source>
</evidence>
<protein>
    <submittedName>
        <fullName evidence="5">Ribosomal protein S7e</fullName>
    </submittedName>
</protein>
<accession>A0A364N4D9</accession>
<dbReference type="AlphaFoldDB" id="A0A364N4D9"/>
<evidence type="ECO:0000313" key="5">
    <source>
        <dbReference type="EMBL" id="RAR11491.1"/>
    </source>
</evidence>
<dbReference type="EMBL" id="QGDH01000056">
    <property type="protein sequence ID" value="RAR11491.1"/>
    <property type="molecule type" value="Genomic_DNA"/>
</dbReference>
<organism evidence="5 6">
    <name type="scientific">Stemphylium lycopersici</name>
    <name type="common">Tomato gray leaf spot disease fungus</name>
    <name type="synonym">Thyrospora lycopersici</name>
    <dbReference type="NCBI Taxonomy" id="183478"/>
    <lineage>
        <taxon>Eukaryota</taxon>
        <taxon>Fungi</taxon>
        <taxon>Dikarya</taxon>
        <taxon>Ascomycota</taxon>
        <taxon>Pezizomycotina</taxon>
        <taxon>Dothideomycetes</taxon>
        <taxon>Pleosporomycetidae</taxon>
        <taxon>Pleosporales</taxon>
        <taxon>Pleosporineae</taxon>
        <taxon>Pleosporaceae</taxon>
        <taxon>Stemphylium</taxon>
    </lineage>
</organism>
<feature type="region of interest" description="Disordered" evidence="4">
    <location>
        <begin position="256"/>
        <end position="275"/>
    </location>
</feature>
<sequence>MGWFSSDEKSAAATHPVNLDVTKDYGSAAEQDRYGSHFASDAIRRGVDKGLDKLQSAAQAAGSGAEQDRYGQHLSIGDRGYRAIKEAAKYQGEGAEQDRYNLHFSPALHSFDAVKAVQAAGSVAANGEKNASYYGLGYDGRQRAKLMAGSGMGAEQDRLGSHFALTKDAVANAAQRALTDLENNVPDLKASLRPLQFVSAREIEVGHGRKAIVIFVPVPLLSMWHKAQQRLTRELEKKFSDRHVLIVASRRILPRPKRSNRSRTSQTQKRPQSRTLTAVHDAILTDLVFPVEIVGKRLRTREDGSKILKVVLDEKERGGVDYRLDTYSEVYKRLTGKGVNFEFPQSQQTDY</sequence>
<dbReference type="PANTHER" id="PTHR11278">
    <property type="entry name" value="40S RIBOSOMAL PROTEIN S7"/>
    <property type="match status" value="1"/>
</dbReference>
<evidence type="ECO:0000256" key="2">
    <source>
        <dbReference type="ARBA" id="ARBA00022980"/>
    </source>
</evidence>
<comment type="similarity">
    <text evidence="1">Belongs to the eukaryotic ribosomal protein eS7 family.</text>
</comment>
<dbReference type="GO" id="GO:0006364">
    <property type="term" value="P:rRNA processing"/>
    <property type="evidence" value="ECO:0007669"/>
    <property type="project" value="TreeGrafter"/>
</dbReference>
<comment type="caution">
    <text evidence="5">The sequence shown here is derived from an EMBL/GenBank/DDBJ whole genome shotgun (WGS) entry which is preliminary data.</text>
</comment>
<dbReference type="OrthoDB" id="1724687at2759"/>
<dbReference type="GO" id="GO:0042274">
    <property type="term" value="P:ribosomal small subunit biogenesis"/>
    <property type="evidence" value="ECO:0007669"/>
    <property type="project" value="TreeGrafter"/>
</dbReference>
<gene>
    <name evidence="5" type="ORF">DDE83_004527</name>
</gene>
<dbReference type="GO" id="GO:0022627">
    <property type="term" value="C:cytosolic small ribosomal subunit"/>
    <property type="evidence" value="ECO:0007669"/>
    <property type="project" value="TreeGrafter"/>
</dbReference>
<dbReference type="GO" id="GO:0006412">
    <property type="term" value="P:translation"/>
    <property type="evidence" value="ECO:0007669"/>
    <property type="project" value="InterPro"/>
</dbReference>
<dbReference type="STRING" id="183478.A0A364N4D9"/>
<feature type="compositionally biased region" description="Polar residues" evidence="4">
    <location>
        <begin position="262"/>
        <end position="275"/>
    </location>
</feature>
<reference evidence="6" key="1">
    <citation type="submission" date="2018-05" db="EMBL/GenBank/DDBJ databases">
        <title>Draft genome sequence of Stemphylium lycopersici strain CIDEFI 213.</title>
        <authorList>
            <person name="Medina R."/>
            <person name="Franco M.E.E."/>
            <person name="Lucentini C.G."/>
            <person name="Saparrat M.C.N."/>
            <person name="Balatti P.A."/>
        </authorList>
    </citation>
    <scope>NUCLEOTIDE SEQUENCE [LARGE SCALE GENOMIC DNA]</scope>
    <source>
        <strain evidence="6">CIDEFI 213</strain>
    </source>
</reference>
<dbReference type="GO" id="GO:0032040">
    <property type="term" value="C:small-subunit processome"/>
    <property type="evidence" value="ECO:0007669"/>
    <property type="project" value="TreeGrafter"/>
</dbReference>
<keyword evidence="2 5" id="KW-0689">Ribosomal protein</keyword>
<dbReference type="PROSITE" id="PS00948">
    <property type="entry name" value="RIBOSOMAL_S7E"/>
    <property type="match status" value="1"/>
</dbReference>
<evidence type="ECO:0000256" key="3">
    <source>
        <dbReference type="ARBA" id="ARBA00023274"/>
    </source>
</evidence>
<dbReference type="GO" id="GO:0003735">
    <property type="term" value="F:structural constituent of ribosome"/>
    <property type="evidence" value="ECO:0007669"/>
    <property type="project" value="InterPro"/>
</dbReference>
<proteinExistence type="inferred from homology"/>
<dbReference type="GO" id="GO:0030686">
    <property type="term" value="C:90S preribosome"/>
    <property type="evidence" value="ECO:0007669"/>
    <property type="project" value="TreeGrafter"/>
</dbReference>
<evidence type="ECO:0000256" key="1">
    <source>
        <dbReference type="ARBA" id="ARBA00007820"/>
    </source>
</evidence>
<dbReference type="InterPro" id="IPR047861">
    <property type="entry name" value="Ribosomal_eS7_CS"/>
</dbReference>
<dbReference type="PANTHER" id="PTHR11278:SF0">
    <property type="entry name" value="SMALL RIBOSOMAL SUBUNIT PROTEIN ES7"/>
    <property type="match status" value="1"/>
</dbReference>
<keyword evidence="6" id="KW-1185">Reference proteome</keyword>
<dbReference type="Proteomes" id="UP000249619">
    <property type="component" value="Unassembled WGS sequence"/>
</dbReference>
<name>A0A364N4D9_STELY</name>
<dbReference type="InterPro" id="IPR000554">
    <property type="entry name" value="Ribosomal_eS7"/>
</dbReference>
<evidence type="ECO:0000313" key="6">
    <source>
        <dbReference type="Proteomes" id="UP000249619"/>
    </source>
</evidence>